<evidence type="ECO:0008006" key="3">
    <source>
        <dbReference type="Google" id="ProtNLM"/>
    </source>
</evidence>
<protein>
    <recommendedName>
        <fullName evidence="3">Glycosyl transferase family 2</fullName>
    </recommendedName>
</protein>
<dbReference type="RefSeq" id="WP_173284238.1">
    <property type="nucleotide sequence ID" value="NZ_CP054020.1"/>
</dbReference>
<proteinExistence type="predicted"/>
<reference evidence="1 2" key="1">
    <citation type="submission" date="2020-05" db="EMBL/GenBank/DDBJ databases">
        <title>Thiomicrorhabdus sediminis sp.nov. and Thiomicrorhabdus xiamenensis sp.nov., novel sulfur-oxidizing bacteria isolated from coastal sediment.</title>
        <authorList>
            <person name="Liu X."/>
        </authorList>
    </citation>
    <scope>NUCLEOTIDE SEQUENCE [LARGE SCALE GENOMIC DNA]</scope>
    <source>
        <strain evidence="1 2">G2</strain>
    </source>
</reference>
<name>A0A7D4P3J9_9GAMM</name>
<dbReference type="AlphaFoldDB" id="A0A7D4P3J9"/>
<gene>
    <name evidence="1" type="ORF">HQN79_03135</name>
</gene>
<evidence type="ECO:0000313" key="1">
    <source>
        <dbReference type="EMBL" id="QKI88636.1"/>
    </source>
</evidence>
<dbReference type="KEGG" id="txa:HQN79_03135"/>
<organism evidence="1 2">
    <name type="scientific">Thiomicrorhabdus xiamenensis</name>
    <dbReference type="NCBI Taxonomy" id="2739063"/>
    <lineage>
        <taxon>Bacteria</taxon>
        <taxon>Pseudomonadati</taxon>
        <taxon>Pseudomonadota</taxon>
        <taxon>Gammaproteobacteria</taxon>
        <taxon>Thiotrichales</taxon>
        <taxon>Piscirickettsiaceae</taxon>
        <taxon>Thiomicrorhabdus</taxon>
    </lineage>
</organism>
<dbReference type="EMBL" id="CP054020">
    <property type="protein sequence ID" value="QKI88636.1"/>
    <property type="molecule type" value="Genomic_DNA"/>
</dbReference>
<accession>A0A7D4P3J9</accession>
<sequence>MQRVKPDDVVLWLYAEDIEQLPQSVLALQKDGLSIKSVEKDIRSYKKLVPALNEFPDAFHVTVDDDVYYPRDLLQGLEREYQPETKEILCYRANRMTFNADGRVKPYIEWDFNIDGGPASDKILFTGVGGVLYPPQCMDERVLTEDYMSFAPYSDDLWFYWMIRINGYQVRKIGPAKKYVTWKGTQAQSLWRTANNLQSENQNDLTIERLNRRFPLL</sequence>
<keyword evidence="2" id="KW-1185">Reference proteome</keyword>
<evidence type="ECO:0000313" key="2">
    <source>
        <dbReference type="Proteomes" id="UP000504724"/>
    </source>
</evidence>
<dbReference type="Proteomes" id="UP000504724">
    <property type="component" value="Chromosome"/>
</dbReference>